<dbReference type="Proteomes" id="UP000030816">
    <property type="component" value="Unassembled WGS sequence"/>
</dbReference>
<evidence type="ECO:0000313" key="12">
    <source>
        <dbReference type="EMBL" id="KHN99420.1"/>
    </source>
</evidence>
<reference evidence="12 13" key="1">
    <citation type="journal article" date="2014" name="Proc. Natl. Acad. Sci. U.S.A.">
        <title>Trajectory and genomic determinants of fungal-pathogen speciation and host adaptation.</title>
        <authorList>
            <person name="Hu X."/>
            <person name="Xiao G."/>
            <person name="Zheng P."/>
            <person name="Shang Y."/>
            <person name="Su Y."/>
            <person name="Zhang X."/>
            <person name="Liu X."/>
            <person name="Zhan S."/>
            <person name="St Leger R.J."/>
            <person name="Wang C."/>
        </authorList>
    </citation>
    <scope>NUCLEOTIDE SEQUENCE [LARGE SCALE GENOMIC DNA]</scope>
    <source>
        <strain evidence="12 13">ARSEF 1941</strain>
    </source>
</reference>
<dbReference type="SUPFAM" id="SSF55315">
    <property type="entry name" value="L30e-like"/>
    <property type="match status" value="1"/>
</dbReference>
<dbReference type="Pfam" id="PF00588">
    <property type="entry name" value="SpoU_methylase"/>
    <property type="match status" value="1"/>
</dbReference>
<comment type="subcellular location">
    <subcellularLocation>
        <location evidence="1">Mitochondrion</location>
    </subcellularLocation>
</comment>
<gene>
    <name evidence="12" type="ORF">MAM_03118</name>
</gene>
<dbReference type="GO" id="GO:0005739">
    <property type="term" value="C:mitochondrion"/>
    <property type="evidence" value="ECO:0007669"/>
    <property type="project" value="UniProtKB-SubCell"/>
</dbReference>
<dbReference type="OrthoDB" id="270651at2759"/>
<feature type="compositionally biased region" description="Basic and acidic residues" evidence="10">
    <location>
        <begin position="324"/>
        <end position="338"/>
    </location>
</feature>
<keyword evidence="5 12" id="KW-0808">Transferase</keyword>
<dbReference type="SUPFAM" id="SSF75217">
    <property type="entry name" value="alpha/beta knot"/>
    <property type="match status" value="1"/>
</dbReference>
<evidence type="ECO:0000256" key="9">
    <source>
        <dbReference type="ARBA" id="ARBA00034881"/>
    </source>
</evidence>
<keyword evidence="4 12" id="KW-0489">Methyltransferase</keyword>
<dbReference type="InterPro" id="IPR001537">
    <property type="entry name" value="SpoU_MeTrfase"/>
</dbReference>
<dbReference type="SMART" id="SM00967">
    <property type="entry name" value="SpoU_sub_bind"/>
    <property type="match status" value="1"/>
</dbReference>
<dbReference type="GO" id="GO:0003723">
    <property type="term" value="F:RNA binding"/>
    <property type="evidence" value="ECO:0007669"/>
    <property type="project" value="InterPro"/>
</dbReference>
<keyword evidence="3" id="KW-0698">rRNA processing</keyword>
<evidence type="ECO:0000256" key="3">
    <source>
        <dbReference type="ARBA" id="ARBA00022552"/>
    </source>
</evidence>
<dbReference type="InterPro" id="IPR029064">
    <property type="entry name" value="Ribosomal_eL30-like_sf"/>
</dbReference>
<organism evidence="12 13">
    <name type="scientific">Metarhizium album (strain ARSEF 1941)</name>
    <dbReference type="NCBI Taxonomy" id="1081103"/>
    <lineage>
        <taxon>Eukaryota</taxon>
        <taxon>Fungi</taxon>
        <taxon>Dikarya</taxon>
        <taxon>Ascomycota</taxon>
        <taxon>Pezizomycotina</taxon>
        <taxon>Sordariomycetes</taxon>
        <taxon>Hypocreomycetidae</taxon>
        <taxon>Hypocreales</taxon>
        <taxon>Clavicipitaceae</taxon>
        <taxon>Metarhizium</taxon>
    </lineage>
</organism>
<dbReference type="EMBL" id="AZHE01000005">
    <property type="protein sequence ID" value="KHN99420.1"/>
    <property type="molecule type" value="Genomic_DNA"/>
</dbReference>
<evidence type="ECO:0000256" key="2">
    <source>
        <dbReference type="ARBA" id="ARBA00007228"/>
    </source>
</evidence>
<keyword evidence="7" id="KW-0809">Transit peptide</keyword>
<evidence type="ECO:0000259" key="11">
    <source>
        <dbReference type="SMART" id="SM00967"/>
    </source>
</evidence>
<comment type="similarity">
    <text evidence="2">Belongs to the class IV-like SAM-binding methyltransferase superfamily. RNA methyltransferase TrmH family.</text>
</comment>
<evidence type="ECO:0000256" key="8">
    <source>
        <dbReference type="ARBA" id="ARBA00023128"/>
    </source>
</evidence>
<proteinExistence type="inferred from homology"/>
<dbReference type="STRING" id="1081103.A0A0B2X2F1"/>
<dbReference type="GeneID" id="63737573"/>
<sequence length="338" mass="37004">MTITYNTAASQFLYGRSVVKAALQHGRRQFYRLYVYDGENNRGVEDNEATIKLAKMRGVPLTIVPKQDQRLMDKMSMGRPHNGLVLETSPLPQVPVKSLGRLEETPSKLGFHIELVHQTKEQKAVNGENTFVRKANNSATKPLVLLLHEILDPGNLGALLRTASYMGVDAVAITSRNSSALTPVVLKSAAGAAEEVTIFIVDSPIEFLEGSRAAGWKIYAAVAPPESKLLKIHRDKFISTRHVEQTGPLDQHPCVLVLGNEGHGLPRQVKVAADFEVSIPRFVQESSVDSLNVGVAAGLLCHSFVRGSASNKERVNQIQTAHSPKREATEGETSERLF</sequence>
<evidence type="ECO:0000256" key="5">
    <source>
        <dbReference type="ARBA" id="ARBA00022679"/>
    </source>
</evidence>
<accession>A0A0B2X2F1</accession>
<protein>
    <recommendedName>
        <fullName evidence="9">rRNA methyltransferase 1, mitochondrial</fullName>
    </recommendedName>
</protein>
<dbReference type="InterPro" id="IPR013123">
    <property type="entry name" value="SpoU_subst-bd"/>
</dbReference>
<dbReference type="InterPro" id="IPR047182">
    <property type="entry name" value="MRM1"/>
</dbReference>
<feature type="domain" description="RNA 2-O ribose methyltransferase substrate binding" evidence="11">
    <location>
        <begin position="12"/>
        <end position="94"/>
    </location>
</feature>
<dbReference type="GO" id="GO:0016435">
    <property type="term" value="F:rRNA (guanine) methyltransferase activity"/>
    <property type="evidence" value="ECO:0007669"/>
    <property type="project" value="TreeGrafter"/>
</dbReference>
<dbReference type="AlphaFoldDB" id="A0A0B2X2F1"/>
<dbReference type="HOGENOM" id="CLU_021322_5_3_1"/>
<evidence type="ECO:0000313" key="13">
    <source>
        <dbReference type="Proteomes" id="UP000030816"/>
    </source>
</evidence>
<evidence type="ECO:0000256" key="7">
    <source>
        <dbReference type="ARBA" id="ARBA00022946"/>
    </source>
</evidence>
<comment type="caution">
    <text evidence="12">The sequence shown here is derived from an EMBL/GenBank/DDBJ whole genome shotgun (WGS) entry which is preliminary data.</text>
</comment>
<dbReference type="Gene3D" id="3.40.1280.10">
    <property type="match status" value="1"/>
</dbReference>
<evidence type="ECO:0000256" key="4">
    <source>
        <dbReference type="ARBA" id="ARBA00022603"/>
    </source>
</evidence>
<dbReference type="InterPro" id="IPR029026">
    <property type="entry name" value="tRNA_m1G_MTases_N"/>
</dbReference>
<dbReference type="InterPro" id="IPR029028">
    <property type="entry name" value="Alpha/beta_knot_MTases"/>
</dbReference>
<keyword evidence="8" id="KW-0496">Mitochondrion</keyword>
<dbReference type="PANTHER" id="PTHR46103:SF1">
    <property type="entry name" value="RRNA METHYLTRANSFERASE 1, MITOCHONDRIAL"/>
    <property type="match status" value="1"/>
</dbReference>
<evidence type="ECO:0000256" key="6">
    <source>
        <dbReference type="ARBA" id="ARBA00022691"/>
    </source>
</evidence>
<evidence type="ECO:0000256" key="10">
    <source>
        <dbReference type="SAM" id="MobiDB-lite"/>
    </source>
</evidence>
<dbReference type="PANTHER" id="PTHR46103">
    <property type="entry name" value="RRNA METHYLTRANSFERASE 1, MITOCHONDRIAL"/>
    <property type="match status" value="1"/>
</dbReference>
<name>A0A0B2X2F1_METAS</name>
<dbReference type="InterPro" id="IPR047261">
    <property type="entry name" value="MRM1_MeTrfase_dom"/>
</dbReference>
<keyword evidence="13" id="KW-1185">Reference proteome</keyword>
<evidence type="ECO:0000256" key="1">
    <source>
        <dbReference type="ARBA" id="ARBA00004173"/>
    </source>
</evidence>
<keyword evidence="6" id="KW-0949">S-adenosyl-L-methionine</keyword>
<dbReference type="Pfam" id="PF08032">
    <property type="entry name" value="SpoU_sub_bind"/>
    <property type="match status" value="1"/>
</dbReference>
<dbReference type="CDD" id="cd18105">
    <property type="entry name" value="SpoU-like_MRM1"/>
    <property type="match status" value="1"/>
</dbReference>
<dbReference type="RefSeq" id="XP_040680486.1">
    <property type="nucleotide sequence ID" value="XM_040821917.1"/>
</dbReference>
<dbReference type="Gene3D" id="3.30.1330.30">
    <property type="match status" value="1"/>
</dbReference>
<feature type="region of interest" description="Disordered" evidence="10">
    <location>
        <begin position="315"/>
        <end position="338"/>
    </location>
</feature>